<keyword evidence="7" id="KW-0436">Ligase</keyword>
<protein>
    <submittedName>
        <fullName evidence="7">O-antigen ligase</fullName>
    </submittedName>
</protein>
<dbReference type="Pfam" id="PF04932">
    <property type="entry name" value="Wzy_C"/>
    <property type="match status" value="1"/>
</dbReference>
<comment type="subcellular location">
    <subcellularLocation>
        <location evidence="1">Membrane</location>
        <topology evidence="1">Multi-pass membrane protein</topology>
    </subcellularLocation>
</comment>
<keyword evidence="2 5" id="KW-0812">Transmembrane</keyword>
<reference evidence="7" key="1">
    <citation type="submission" date="2021-03" db="EMBL/GenBank/DDBJ databases">
        <title>Genomic Encyclopedia of Type Strains, Phase IV (KMG-IV): sequencing the most valuable type-strain genomes for metagenomic binning, comparative biology and taxonomic classification.</title>
        <authorList>
            <person name="Goeker M."/>
        </authorList>
    </citation>
    <scope>NUCLEOTIDE SEQUENCE</scope>
    <source>
        <strain evidence="7">DSM 15523</strain>
        <strain evidence="8 10">DSM 16476</strain>
    </source>
</reference>
<proteinExistence type="predicted"/>
<feature type="transmembrane region" description="Helical" evidence="5">
    <location>
        <begin position="192"/>
        <end position="219"/>
    </location>
</feature>
<feature type="transmembrane region" description="Helical" evidence="5">
    <location>
        <begin position="366"/>
        <end position="399"/>
    </location>
</feature>
<keyword evidence="10" id="KW-1185">Reference proteome</keyword>
<organism evidence="7 9">
    <name type="scientific">Formosa algae</name>
    <dbReference type="NCBI Taxonomy" id="225843"/>
    <lineage>
        <taxon>Bacteria</taxon>
        <taxon>Pseudomonadati</taxon>
        <taxon>Bacteroidota</taxon>
        <taxon>Flavobacteriia</taxon>
        <taxon>Flavobacteriales</taxon>
        <taxon>Flavobacteriaceae</taxon>
        <taxon>Formosa</taxon>
    </lineage>
</organism>
<evidence type="ECO:0000256" key="4">
    <source>
        <dbReference type="ARBA" id="ARBA00023136"/>
    </source>
</evidence>
<dbReference type="Proteomes" id="UP001138672">
    <property type="component" value="Unassembled WGS sequence"/>
</dbReference>
<evidence type="ECO:0000256" key="5">
    <source>
        <dbReference type="SAM" id="Phobius"/>
    </source>
</evidence>
<feature type="transmembrane region" description="Helical" evidence="5">
    <location>
        <begin position="161"/>
        <end position="180"/>
    </location>
</feature>
<dbReference type="GO" id="GO:0016874">
    <property type="term" value="F:ligase activity"/>
    <property type="evidence" value="ECO:0007669"/>
    <property type="project" value="UniProtKB-KW"/>
</dbReference>
<dbReference type="AlphaFoldDB" id="A0A9X1CAA1"/>
<evidence type="ECO:0000259" key="6">
    <source>
        <dbReference type="Pfam" id="PF04932"/>
    </source>
</evidence>
<feature type="transmembrane region" description="Helical" evidence="5">
    <location>
        <begin position="334"/>
        <end position="354"/>
    </location>
</feature>
<feature type="transmembrane region" description="Helical" evidence="5">
    <location>
        <begin position="56"/>
        <end position="77"/>
    </location>
</feature>
<dbReference type="RefSeq" id="WP_057778960.1">
    <property type="nucleotide sequence ID" value="NZ_JAGGJQ010000001.1"/>
</dbReference>
<dbReference type="EMBL" id="JAGGJQ010000001">
    <property type="protein sequence ID" value="MBP1838712.1"/>
    <property type="molecule type" value="Genomic_DNA"/>
</dbReference>
<dbReference type="PANTHER" id="PTHR37422:SF17">
    <property type="entry name" value="O-ANTIGEN LIGASE"/>
    <property type="match status" value="1"/>
</dbReference>
<dbReference type="GO" id="GO:0016020">
    <property type="term" value="C:membrane"/>
    <property type="evidence" value="ECO:0007669"/>
    <property type="project" value="UniProtKB-SubCell"/>
</dbReference>
<name>A0A9X1CAA1_9FLAO</name>
<sequence length="414" mass="48032">MFVNKVNNIALILIASFPLIGMRLTIWVIILFCVTSLIEGVQNKPIKNIFKNSKSILILSSYYLIAILSFIITHNVTEGMKDLETKAAFLVFPVFVFLIRDKITSSLIKKIILCFSVSNVILALYIWAVIFKKGVVKVLESDNYYNPIVRKIFSEISGYHLPYLGLLFGFSCIIFFSFLLEKTIKKKFKALFFISIIILFISMIFFTARMALFCTFIAFTFYGLSFLRKKIIIKIGILFIIIALSLSFLNPIKRRFYEISNIEFKLPKTHENSKNVNFRLGIYYCGMETLKTNWILGLGLGNVQKELNICYESLDYSSYDDFVMRRYNTHNQYLNAWLTYGIFGPIFLLGYLLLMFKGSTKLHKSLVIIFFLALLTENLFEREAGVMLFAFFNTLFYYLKLNQKKSNPKVVLVK</sequence>
<gene>
    <name evidence="7" type="ORF">J2Z56_000608</name>
    <name evidence="8" type="ORF">J2Z57_001658</name>
</gene>
<accession>A0A9X1CAA1</accession>
<comment type="caution">
    <text evidence="7">The sequence shown here is derived from an EMBL/GenBank/DDBJ whole genome shotgun (WGS) entry which is preliminary data.</text>
</comment>
<feature type="transmembrane region" description="Helical" evidence="5">
    <location>
        <begin position="83"/>
        <end position="99"/>
    </location>
</feature>
<evidence type="ECO:0000256" key="1">
    <source>
        <dbReference type="ARBA" id="ARBA00004141"/>
    </source>
</evidence>
<dbReference type="Proteomes" id="UP001231587">
    <property type="component" value="Unassembled WGS sequence"/>
</dbReference>
<evidence type="ECO:0000256" key="2">
    <source>
        <dbReference type="ARBA" id="ARBA00022692"/>
    </source>
</evidence>
<keyword evidence="4 5" id="KW-0472">Membrane</keyword>
<dbReference type="PANTHER" id="PTHR37422">
    <property type="entry name" value="TEICHURONIC ACID BIOSYNTHESIS PROTEIN TUAE"/>
    <property type="match status" value="1"/>
</dbReference>
<evidence type="ECO:0000256" key="3">
    <source>
        <dbReference type="ARBA" id="ARBA00022989"/>
    </source>
</evidence>
<evidence type="ECO:0000313" key="8">
    <source>
        <dbReference type="EMBL" id="MDQ0335212.1"/>
    </source>
</evidence>
<evidence type="ECO:0000313" key="10">
    <source>
        <dbReference type="Proteomes" id="UP001231587"/>
    </source>
</evidence>
<dbReference type="InterPro" id="IPR051533">
    <property type="entry name" value="WaaL-like"/>
</dbReference>
<dbReference type="EMBL" id="JAUSUU010000004">
    <property type="protein sequence ID" value="MDQ0335212.1"/>
    <property type="molecule type" value="Genomic_DNA"/>
</dbReference>
<dbReference type="OrthoDB" id="1631746at2"/>
<keyword evidence="3 5" id="KW-1133">Transmembrane helix</keyword>
<feature type="transmembrane region" description="Helical" evidence="5">
    <location>
        <begin position="111"/>
        <end position="130"/>
    </location>
</feature>
<dbReference type="InterPro" id="IPR007016">
    <property type="entry name" value="O-antigen_ligase-rel_domated"/>
</dbReference>
<feature type="transmembrane region" description="Helical" evidence="5">
    <location>
        <begin position="12"/>
        <end position="35"/>
    </location>
</feature>
<evidence type="ECO:0000313" key="7">
    <source>
        <dbReference type="EMBL" id="MBP1838712.1"/>
    </source>
</evidence>
<feature type="transmembrane region" description="Helical" evidence="5">
    <location>
        <begin position="231"/>
        <end position="249"/>
    </location>
</feature>
<feature type="domain" description="O-antigen ligase-related" evidence="6">
    <location>
        <begin position="195"/>
        <end position="348"/>
    </location>
</feature>
<evidence type="ECO:0000313" key="9">
    <source>
        <dbReference type="Proteomes" id="UP001138672"/>
    </source>
</evidence>